<dbReference type="HOGENOM" id="CLU_3150993_0_0_6"/>
<organism evidence="1 2">
    <name type="scientific">Citrobacter koseri (strain ATCC BAA-895 / CDC 4225-83 / SGSC4696)</name>
    <dbReference type="NCBI Taxonomy" id="290338"/>
    <lineage>
        <taxon>Bacteria</taxon>
        <taxon>Pseudomonadati</taxon>
        <taxon>Pseudomonadota</taxon>
        <taxon>Gammaproteobacteria</taxon>
        <taxon>Enterobacterales</taxon>
        <taxon>Enterobacteriaceae</taxon>
        <taxon>Citrobacter</taxon>
    </lineage>
</organism>
<proteinExistence type="predicted"/>
<dbReference type="EMBL" id="CP000822">
    <property type="protein sequence ID" value="ABV11228.1"/>
    <property type="molecule type" value="Genomic_DNA"/>
</dbReference>
<dbReference type="KEGG" id="cko:CKO_00049"/>
<accession>A8ACL5</accession>
<evidence type="ECO:0000313" key="2">
    <source>
        <dbReference type="Proteomes" id="UP000008148"/>
    </source>
</evidence>
<sequence>MGIVQRVEDYTDCRAKRKDRTGSLLDRLCSIASLLINFFNMRAKSCST</sequence>
<dbReference type="AlphaFoldDB" id="A8ACL5"/>
<keyword evidence="2" id="KW-1185">Reference proteome</keyword>
<evidence type="ECO:0000313" key="1">
    <source>
        <dbReference type="EMBL" id="ABV11228.1"/>
    </source>
</evidence>
<gene>
    <name evidence="1" type="ordered locus">CKO_00049</name>
</gene>
<protein>
    <submittedName>
        <fullName evidence="1">Uncharacterized protein</fullName>
    </submittedName>
</protein>
<reference evidence="1 2" key="1">
    <citation type="submission" date="2007-08" db="EMBL/GenBank/DDBJ databases">
        <authorList>
            <consortium name="The Citrobacter koseri Genome Sequencing Project"/>
            <person name="McClelland M."/>
            <person name="Sanderson E.K."/>
            <person name="Porwollik S."/>
            <person name="Spieth J."/>
            <person name="Clifton W.S."/>
            <person name="Latreille P."/>
            <person name="Courtney L."/>
            <person name="Wang C."/>
            <person name="Pepin K."/>
            <person name="Bhonagiri V."/>
            <person name="Nash W."/>
            <person name="Johnson M."/>
            <person name="Thiruvilangam P."/>
            <person name="Wilson R."/>
        </authorList>
    </citation>
    <scope>NUCLEOTIDE SEQUENCE [LARGE SCALE GENOMIC DNA]</scope>
    <source>
        <strain evidence="2">ATCC BAA-895 / CDC 4225-83 / SGSC4696</strain>
    </source>
</reference>
<dbReference type="Proteomes" id="UP000008148">
    <property type="component" value="Chromosome"/>
</dbReference>
<name>A8ACL5_CITK8</name>